<sequence length="141" mass="15880">MSLSSTALPSCFRRSAAASSAFSLFTPSLSSSFSNSSLPFGLTSLSWPYTSTKSSFGRRFAKKLPFASSFIWSLRCWLAFACFLSQFLSSGYLRMLRPCREKVPKPIAPLGNICLQEKRSYHREGYPPLQMQATHQFRQRA</sequence>
<reference evidence="2" key="1">
    <citation type="submission" date="2021-01" db="EMBL/GenBank/DDBJ databases">
        <authorList>
            <person name="Corre E."/>
            <person name="Pelletier E."/>
            <person name="Niang G."/>
            <person name="Scheremetjew M."/>
            <person name="Finn R."/>
            <person name="Kale V."/>
            <person name="Holt S."/>
            <person name="Cochrane G."/>
            <person name="Meng A."/>
            <person name="Brown T."/>
            <person name="Cohen L."/>
        </authorList>
    </citation>
    <scope>NUCLEOTIDE SEQUENCE</scope>
    <source>
        <strain evidence="2">CCMP441</strain>
    </source>
</reference>
<feature type="transmembrane region" description="Helical" evidence="1">
    <location>
        <begin position="70"/>
        <end position="93"/>
    </location>
</feature>
<keyword evidence="1" id="KW-0472">Membrane</keyword>
<dbReference type="AlphaFoldDB" id="A0A7S0UC07"/>
<keyword evidence="1" id="KW-1133">Transmembrane helix</keyword>
<name>A0A7S0UC07_HEMAN</name>
<organism evidence="2">
    <name type="scientific">Hemiselmis andersenii</name>
    <name type="common">Cryptophyte alga</name>
    <dbReference type="NCBI Taxonomy" id="464988"/>
    <lineage>
        <taxon>Eukaryota</taxon>
        <taxon>Cryptophyceae</taxon>
        <taxon>Cryptomonadales</taxon>
        <taxon>Hemiselmidaceae</taxon>
        <taxon>Hemiselmis</taxon>
    </lineage>
</organism>
<protein>
    <submittedName>
        <fullName evidence="2">Uncharacterized protein</fullName>
    </submittedName>
</protein>
<gene>
    <name evidence="2" type="ORF">HAND1043_LOCUS24695</name>
</gene>
<evidence type="ECO:0000256" key="1">
    <source>
        <dbReference type="SAM" id="Phobius"/>
    </source>
</evidence>
<proteinExistence type="predicted"/>
<dbReference type="EMBL" id="HBFK01040668">
    <property type="protein sequence ID" value="CAD8758181.1"/>
    <property type="molecule type" value="Transcribed_RNA"/>
</dbReference>
<evidence type="ECO:0000313" key="2">
    <source>
        <dbReference type="EMBL" id="CAD8758181.1"/>
    </source>
</evidence>
<accession>A0A7S0UC07</accession>
<keyword evidence="1" id="KW-0812">Transmembrane</keyword>